<organism evidence="1 2">
    <name type="scientific">Pyronema omphalodes (strain CBS 100304)</name>
    <name type="common">Pyronema confluens</name>
    <dbReference type="NCBI Taxonomy" id="1076935"/>
    <lineage>
        <taxon>Eukaryota</taxon>
        <taxon>Fungi</taxon>
        <taxon>Dikarya</taxon>
        <taxon>Ascomycota</taxon>
        <taxon>Pezizomycotina</taxon>
        <taxon>Pezizomycetes</taxon>
        <taxon>Pezizales</taxon>
        <taxon>Pyronemataceae</taxon>
        <taxon>Pyronema</taxon>
    </lineage>
</organism>
<dbReference type="Proteomes" id="UP000018144">
    <property type="component" value="Unassembled WGS sequence"/>
</dbReference>
<gene>
    <name evidence="1" type="ORF">PCON_09215</name>
</gene>
<reference evidence="1 2" key="1">
    <citation type="journal article" date="2013" name="PLoS Genet.">
        <title>The genome and development-dependent transcriptomes of Pyronema confluens: a window into fungal evolution.</title>
        <authorList>
            <person name="Traeger S."/>
            <person name="Altegoer F."/>
            <person name="Freitag M."/>
            <person name="Gabaldon T."/>
            <person name="Kempken F."/>
            <person name="Kumar A."/>
            <person name="Marcet-Houben M."/>
            <person name="Poggeler S."/>
            <person name="Stajich J.E."/>
            <person name="Nowrousian M."/>
        </authorList>
    </citation>
    <scope>NUCLEOTIDE SEQUENCE [LARGE SCALE GENOMIC DNA]</scope>
    <source>
        <strain evidence="2">CBS 100304</strain>
        <tissue evidence="1">Vegetative mycelium</tissue>
    </source>
</reference>
<proteinExistence type="predicted"/>
<evidence type="ECO:0000313" key="1">
    <source>
        <dbReference type="EMBL" id="CCX09622.1"/>
    </source>
</evidence>
<sequence length="10" mass="1146">MPGRFSPQAR</sequence>
<dbReference type="EMBL" id="HF935477">
    <property type="protein sequence ID" value="CCX09622.1"/>
    <property type="molecule type" value="Genomic_DNA"/>
</dbReference>
<protein>
    <submittedName>
        <fullName evidence="1">Uncharacterized protein</fullName>
    </submittedName>
</protein>
<keyword evidence="2" id="KW-1185">Reference proteome</keyword>
<accession>U4L184</accession>
<name>U4L184_PYROM</name>
<evidence type="ECO:0000313" key="2">
    <source>
        <dbReference type="Proteomes" id="UP000018144"/>
    </source>
</evidence>